<comment type="caution">
    <text evidence="2">The sequence shown here is derived from an EMBL/GenBank/DDBJ whole genome shotgun (WGS) entry which is preliminary data.</text>
</comment>
<reference evidence="2 3" key="1">
    <citation type="submission" date="2015-09" db="EMBL/GenBank/DDBJ databases">
        <title>Draft genome sequence of Kouleothrix aurantiaca JCM 19913.</title>
        <authorList>
            <person name="Hemp J."/>
        </authorList>
    </citation>
    <scope>NUCLEOTIDE SEQUENCE [LARGE SCALE GENOMIC DNA]</scope>
    <source>
        <strain evidence="2 3">COM-B</strain>
    </source>
</reference>
<sequence length="79" mass="8631">MMRTDAIRDLVFGTPIIEQAAYDGGSMATRACIPRPAQRQQYDAQGCQGEELEQFVGAVSAQQQQGNPEEKEVESGREG</sequence>
<proteinExistence type="predicted"/>
<feature type="region of interest" description="Disordered" evidence="1">
    <location>
        <begin position="58"/>
        <end position="79"/>
    </location>
</feature>
<feature type="non-terminal residue" evidence="2">
    <location>
        <position position="79"/>
    </location>
</feature>
<dbReference type="EMBL" id="LJCR01000029">
    <property type="protein sequence ID" value="KPV54635.1"/>
    <property type="molecule type" value="Genomic_DNA"/>
</dbReference>
<evidence type="ECO:0000256" key="1">
    <source>
        <dbReference type="SAM" id="MobiDB-lite"/>
    </source>
</evidence>
<gene>
    <name evidence="2" type="ORF">SE17_02565</name>
</gene>
<evidence type="ECO:0000313" key="3">
    <source>
        <dbReference type="Proteomes" id="UP000050509"/>
    </source>
</evidence>
<accession>A0A0P9DAI5</accession>
<name>A0A0P9DAI5_9CHLR</name>
<organism evidence="2 3">
    <name type="scientific">Kouleothrix aurantiaca</name>
    <dbReference type="NCBI Taxonomy" id="186479"/>
    <lineage>
        <taxon>Bacteria</taxon>
        <taxon>Bacillati</taxon>
        <taxon>Chloroflexota</taxon>
        <taxon>Chloroflexia</taxon>
        <taxon>Chloroflexales</taxon>
        <taxon>Roseiflexineae</taxon>
        <taxon>Roseiflexaceae</taxon>
        <taxon>Kouleothrix</taxon>
    </lineage>
</organism>
<evidence type="ECO:0000313" key="2">
    <source>
        <dbReference type="EMBL" id="KPV54635.1"/>
    </source>
</evidence>
<dbReference type="Proteomes" id="UP000050509">
    <property type="component" value="Unassembled WGS sequence"/>
</dbReference>
<protein>
    <submittedName>
        <fullName evidence="2">Uncharacterized protein</fullName>
    </submittedName>
</protein>
<feature type="compositionally biased region" description="Basic and acidic residues" evidence="1">
    <location>
        <begin position="68"/>
        <end position="79"/>
    </location>
</feature>
<keyword evidence="3" id="KW-1185">Reference proteome</keyword>
<dbReference type="AlphaFoldDB" id="A0A0P9DAI5"/>